<dbReference type="Pfam" id="PF03596">
    <property type="entry name" value="Cad"/>
    <property type="match status" value="1"/>
</dbReference>
<evidence type="ECO:0000313" key="2">
    <source>
        <dbReference type="EMBL" id="EMD28006.1"/>
    </source>
</evidence>
<keyword evidence="1" id="KW-0812">Transmembrane</keyword>
<evidence type="ECO:0000313" key="3">
    <source>
        <dbReference type="Proteomes" id="UP000014137"/>
    </source>
</evidence>
<feature type="transmembrane region" description="Helical" evidence="1">
    <location>
        <begin position="169"/>
        <end position="187"/>
    </location>
</feature>
<dbReference type="EMBL" id="ANMG01000019">
    <property type="protein sequence ID" value="EMD28006.1"/>
    <property type="molecule type" value="Genomic_DNA"/>
</dbReference>
<proteinExistence type="predicted"/>
<protein>
    <submittedName>
        <fullName evidence="2">Cadmium resistance transporter, putative</fullName>
    </submittedName>
</protein>
<accession>M2QMV8</accession>
<dbReference type="InterPro" id="IPR004676">
    <property type="entry name" value="Cd-R_transporter"/>
</dbReference>
<name>M2QMV8_9PSEU</name>
<organism evidence="2 3">
    <name type="scientific">Amycolatopsis azurea DSM 43854</name>
    <dbReference type="NCBI Taxonomy" id="1238180"/>
    <lineage>
        <taxon>Bacteria</taxon>
        <taxon>Bacillati</taxon>
        <taxon>Actinomycetota</taxon>
        <taxon>Actinomycetes</taxon>
        <taxon>Pseudonocardiales</taxon>
        <taxon>Pseudonocardiaceae</taxon>
        <taxon>Amycolatopsis</taxon>
    </lineage>
</organism>
<dbReference type="AlphaFoldDB" id="M2QMV8"/>
<evidence type="ECO:0000256" key="1">
    <source>
        <dbReference type="SAM" id="Phobius"/>
    </source>
</evidence>
<reference evidence="2 3" key="1">
    <citation type="submission" date="2012-10" db="EMBL/GenBank/DDBJ databases">
        <title>Genome assembly of Amycolatopsis azurea DSM 43854.</title>
        <authorList>
            <person name="Khatri I."/>
            <person name="Kaur I."/>
            <person name="Subramanian S."/>
            <person name="Mayilraj S."/>
        </authorList>
    </citation>
    <scope>NUCLEOTIDE SEQUENCE [LARGE SCALE GENOMIC DNA]</scope>
    <source>
        <strain evidence="2 3">DSM 43854</strain>
    </source>
</reference>
<dbReference type="Proteomes" id="UP000014137">
    <property type="component" value="Unassembled WGS sequence"/>
</dbReference>
<keyword evidence="1" id="KW-1133">Transmembrane helix</keyword>
<feature type="transmembrane region" description="Helical" evidence="1">
    <location>
        <begin position="41"/>
        <end position="64"/>
    </location>
</feature>
<comment type="caution">
    <text evidence="2">The sequence shown here is derived from an EMBL/GenBank/DDBJ whole genome shotgun (WGS) entry which is preliminary data.</text>
</comment>
<keyword evidence="1" id="KW-0472">Membrane</keyword>
<sequence>MVNFGLVGQATAMFVVTNVDDIVLLALFFGRATGRGGAASVVAGQYLGFAGILAVSIVGALGAGLLPDSVLPWLGLVPLLLGLRAAWRVWRKADVDEEPEAGPGVLAVAGVTFANGGDNIGVYVPVFATTGTGGLLVYAAVFLALVAVWCAAGRYFATRPVIARALVRWGHLLLPVVLVVIGLLILLRV</sequence>
<feature type="transmembrane region" description="Helical" evidence="1">
    <location>
        <begin position="135"/>
        <end position="157"/>
    </location>
</feature>
<feature type="transmembrane region" description="Helical" evidence="1">
    <location>
        <begin position="6"/>
        <end position="29"/>
    </location>
</feature>
<gene>
    <name evidence="2" type="ORF">C791_1458</name>
</gene>
<dbReference type="PATRIC" id="fig|1238180.3.peg.2198"/>